<dbReference type="RefSeq" id="WP_238579375.1">
    <property type="nucleotide sequence ID" value="NZ_BBRC01000002.1"/>
</dbReference>
<gene>
    <name evidence="2" type="ORF">BKA03_002693</name>
</gene>
<evidence type="ECO:0000313" key="2">
    <source>
        <dbReference type="EMBL" id="NYI42574.1"/>
    </source>
</evidence>
<dbReference type="InterPro" id="IPR036388">
    <property type="entry name" value="WH-like_DNA-bd_sf"/>
</dbReference>
<dbReference type="InterPro" id="IPR027395">
    <property type="entry name" value="WH_DNA-bd_dom"/>
</dbReference>
<dbReference type="Gene3D" id="1.10.10.10">
    <property type="entry name" value="Winged helix-like DNA-binding domain superfamily/Winged helix DNA-binding domain"/>
    <property type="match status" value="1"/>
</dbReference>
<comment type="caution">
    <text evidence="2">The sequence shown here is derived from an EMBL/GenBank/DDBJ whole genome shotgun (WGS) entry which is preliminary data.</text>
</comment>
<dbReference type="Proteomes" id="UP000547973">
    <property type="component" value="Unassembled WGS sequence"/>
</dbReference>
<organism evidence="2 3">
    <name type="scientific">Demequina lutea</name>
    <dbReference type="NCBI Taxonomy" id="431489"/>
    <lineage>
        <taxon>Bacteria</taxon>
        <taxon>Bacillati</taxon>
        <taxon>Actinomycetota</taxon>
        <taxon>Actinomycetes</taxon>
        <taxon>Micrococcales</taxon>
        <taxon>Demequinaceae</taxon>
        <taxon>Demequina</taxon>
    </lineage>
</organism>
<name>A0A7Y9ZBZ3_9MICO</name>
<dbReference type="PANTHER" id="PTHR37318">
    <property type="entry name" value="BSL7504 PROTEIN"/>
    <property type="match status" value="1"/>
</dbReference>
<feature type="domain" description="Winged helix DNA-binding" evidence="1">
    <location>
        <begin position="19"/>
        <end position="98"/>
    </location>
</feature>
<sequence length="99" mass="10893">MTERRITEPRFDQTIHAALRLQLCAMLAEVDAMDFAAAREDLDVSDSVLSKHVKVLADEGYVVITSHTSGGRSRKRLALTRAGSEAYAGHVAELRRLIG</sequence>
<protein>
    <submittedName>
        <fullName evidence="2">DNA-binding MarR family transcriptional regulator</fullName>
    </submittedName>
</protein>
<dbReference type="GO" id="GO:0003677">
    <property type="term" value="F:DNA binding"/>
    <property type="evidence" value="ECO:0007669"/>
    <property type="project" value="UniProtKB-KW"/>
</dbReference>
<dbReference type="AlphaFoldDB" id="A0A7Y9ZBZ3"/>
<keyword evidence="2" id="KW-0238">DNA-binding</keyword>
<evidence type="ECO:0000259" key="1">
    <source>
        <dbReference type="Pfam" id="PF13601"/>
    </source>
</evidence>
<dbReference type="PANTHER" id="PTHR37318:SF1">
    <property type="entry name" value="BSL7504 PROTEIN"/>
    <property type="match status" value="1"/>
</dbReference>
<dbReference type="SUPFAM" id="SSF46785">
    <property type="entry name" value="Winged helix' DNA-binding domain"/>
    <property type="match status" value="1"/>
</dbReference>
<accession>A0A7Y9ZBZ3</accession>
<dbReference type="Pfam" id="PF13601">
    <property type="entry name" value="HTH_34"/>
    <property type="match status" value="1"/>
</dbReference>
<evidence type="ECO:0000313" key="3">
    <source>
        <dbReference type="Proteomes" id="UP000547973"/>
    </source>
</evidence>
<dbReference type="InterPro" id="IPR036390">
    <property type="entry name" value="WH_DNA-bd_sf"/>
</dbReference>
<proteinExistence type="predicted"/>
<keyword evidence="3" id="KW-1185">Reference proteome</keyword>
<reference evidence="2 3" key="1">
    <citation type="submission" date="2020-07" db="EMBL/GenBank/DDBJ databases">
        <title>Sequencing the genomes of 1000 actinobacteria strains.</title>
        <authorList>
            <person name="Klenk H.-P."/>
        </authorList>
    </citation>
    <scope>NUCLEOTIDE SEQUENCE [LARGE SCALE GENOMIC DNA]</scope>
    <source>
        <strain evidence="2 3">DSM 19970</strain>
    </source>
</reference>
<dbReference type="EMBL" id="JACBZO010000001">
    <property type="protein sequence ID" value="NYI42574.1"/>
    <property type="molecule type" value="Genomic_DNA"/>
</dbReference>